<dbReference type="InterPro" id="IPR031476">
    <property type="entry name" value="DUF4686"/>
</dbReference>
<dbReference type="InterPro" id="IPR052825">
    <property type="entry name" value="CCD-Prefoldin_beta-like"/>
</dbReference>
<dbReference type="AlphaFoldDB" id="A0AAV1N1V5"/>
<dbReference type="PANTHER" id="PTHR34479">
    <property type="entry name" value="COILED-COIL DOMAIN-CONTAINING PROTEIN 30"/>
    <property type="match status" value="1"/>
</dbReference>
<keyword evidence="4" id="KW-1185">Reference proteome</keyword>
<proteinExistence type="predicted"/>
<evidence type="ECO:0000256" key="2">
    <source>
        <dbReference type="SAM" id="MobiDB-lite"/>
    </source>
</evidence>
<protein>
    <submittedName>
        <fullName evidence="3">Coiled-coil domain-containing protein 30</fullName>
    </submittedName>
</protein>
<dbReference type="Gene3D" id="1.10.287.1490">
    <property type="match status" value="1"/>
</dbReference>
<comment type="caution">
    <text evidence="3">The sequence shown here is derived from an EMBL/GenBank/DDBJ whole genome shotgun (WGS) entry which is preliminary data.</text>
</comment>
<gene>
    <name evidence="3" type="ORF">FSCOSCO3_A035407</name>
</gene>
<name>A0AAV1N1V5_SCOSC</name>
<evidence type="ECO:0000313" key="3">
    <source>
        <dbReference type="EMBL" id="CAK6952591.1"/>
    </source>
</evidence>
<dbReference type="PANTHER" id="PTHR34479:SF1">
    <property type="entry name" value="COILED-COIL DOMAIN-CONTAINING PROTEIN 30"/>
    <property type="match status" value="1"/>
</dbReference>
<organism evidence="3 4">
    <name type="scientific">Scomber scombrus</name>
    <name type="common">Atlantic mackerel</name>
    <name type="synonym">Scomber vernalis</name>
    <dbReference type="NCBI Taxonomy" id="13677"/>
    <lineage>
        <taxon>Eukaryota</taxon>
        <taxon>Metazoa</taxon>
        <taxon>Chordata</taxon>
        <taxon>Craniata</taxon>
        <taxon>Vertebrata</taxon>
        <taxon>Euteleostomi</taxon>
        <taxon>Actinopterygii</taxon>
        <taxon>Neopterygii</taxon>
        <taxon>Teleostei</taxon>
        <taxon>Neoteleostei</taxon>
        <taxon>Acanthomorphata</taxon>
        <taxon>Pelagiaria</taxon>
        <taxon>Scombriformes</taxon>
        <taxon>Scombridae</taxon>
        <taxon>Scomber</taxon>
    </lineage>
</organism>
<evidence type="ECO:0000313" key="4">
    <source>
        <dbReference type="Proteomes" id="UP001314229"/>
    </source>
</evidence>
<feature type="region of interest" description="Disordered" evidence="2">
    <location>
        <begin position="710"/>
        <end position="729"/>
    </location>
</feature>
<sequence>MAQPEEELEQIATWCSEEGLATDASKEAQLCSLWRAHQHTKHQLSSVIWDMDTQRSQHLAEMAEVRKSLEQIRIFTEHKNVLAQEIQDENDQLKDQLHRLISLQDAQISEVAKMLYQQGLTELIHSSPSEQVAYLLVERASLLETREDPVNLSGDEHRARPLVTGAQGPNIHARQSPHKGAPRNGQSPWKRLFGLHKASQSKHTFIPAEARHLAGQASSLERECSRLERDLEEGSRRLAMAHNEIRRLTDELESAHLTQRTYEPELQEAQQEVEQLRHEVEKLKKYEMMELRKAKELNDRLDLEIRALRNRVRSLDAEKNSLQETVVFLQKEVERLESALQEQQQQLLAVQAQANKANELAKSRTTELNQTNEMCRNLHNKLSAQTRSLLENESEIHSLKEQLDNSHKDFDDLIATICTKESNFQDQKQKDLQHCENSHRQLEASFATENKELQTQLSSENTLCKECPDYHEAVKNLLATQDECETLKSEICETLICLDQERSKFHEMKEKHKAKLCRTKQRFDDEATRRDEKIKNLERELSLCSHSLAKEKELIRSITAENEKLLVERRRLLQQLNEEEHNKKDSHLTASLSKCRVDCLEMENKKLRNKILHMSNQLAALERTLQNIQSLHFAEELKKISNPQQIFTSLPLQTSSVMTPEPSEILGLLDNCQSSLTKQTDMTSSPHCLISAALSRSADIGYLNLTSAQSHSDYSTPLGALSTSETTFS</sequence>
<keyword evidence="1" id="KW-0175">Coiled coil</keyword>
<reference evidence="3 4" key="1">
    <citation type="submission" date="2024-01" db="EMBL/GenBank/DDBJ databases">
        <authorList>
            <person name="Alioto T."/>
            <person name="Alioto T."/>
            <person name="Gomez Garrido J."/>
        </authorList>
    </citation>
    <scope>NUCLEOTIDE SEQUENCE [LARGE SCALE GENOMIC DNA]</scope>
</reference>
<evidence type="ECO:0000256" key="1">
    <source>
        <dbReference type="SAM" id="Coils"/>
    </source>
</evidence>
<dbReference type="Pfam" id="PF15742">
    <property type="entry name" value="DUF4686"/>
    <property type="match status" value="1"/>
</dbReference>
<dbReference type="EMBL" id="CAWUFR010000010">
    <property type="protein sequence ID" value="CAK6952591.1"/>
    <property type="molecule type" value="Genomic_DNA"/>
</dbReference>
<feature type="region of interest" description="Disordered" evidence="2">
    <location>
        <begin position="151"/>
        <end position="189"/>
    </location>
</feature>
<feature type="coiled-coil region" evidence="1">
    <location>
        <begin position="210"/>
        <end position="360"/>
    </location>
</feature>
<accession>A0AAV1N1V5</accession>
<dbReference type="Proteomes" id="UP001314229">
    <property type="component" value="Unassembled WGS sequence"/>
</dbReference>
<feature type="coiled-coil region" evidence="1">
    <location>
        <begin position="520"/>
        <end position="631"/>
    </location>
</feature>